<dbReference type="EMBL" id="CP042202">
    <property type="protein sequence ID" value="QDS77733.1"/>
    <property type="molecule type" value="Genomic_DNA"/>
</dbReference>
<sequence>MCRWLVHGICIVSALKVLTIMSTSPEIEADVPHFNFTTVTGYFQHDSEPIGPEFRATTTPYLGLVHRSYDTDSQFDPDSKKPQWSRFEHHLDHLNQKDPQNTKYKVIYLARHGQGHHNVQESLVGRAAWESYWSRLDGNAERTWADAHLTTLGIQQAKALNAFWRDASEDGAVPWPSKYYTSPLTRCLETVDATFSGLAQPVEKPFRPVIKEALRERYGVHTCDRRRNLDFIKEQFPNYVVEEGFSAEDALWTRDVRESLDGHVQRMKTFLDDIFLHEEDV</sequence>
<gene>
    <name evidence="2" type="ORF">FKW77_004474</name>
</gene>
<evidence type="ECO:0000313" key="2">
    <source>
        <dbReference type="EMBL" id="QDS77733.1"/>
    </source>
</evidence>
<accession>A0A517LQ83</accession>
<dbReference type="PANTHER" id="PTHR48100:SF1">
    <property type="entry name" value="HISTIDINE PHOSPHATASE FAMILY PROTEIN-RELATED"/>
    <property type="match status" value="1"/>
</dbReference>
<evidence type="ECO:0000256" key="1">
    <source>
        <dbReference type="SAM" id="SignalP"/>
    </source>
</evidence>
<dbReference type="Pfam" id="PF00300">
    <property type="entry name" value="His_Phos_1"/>
    <property type="match status" value="1"/>
</dbReference>
<dbReference type="InterPro" id="IPR013078">
    <property type="entry name" value="His_Pase_superF_clade-1"/>
</dbReference>
<keyword evidence="3" id="KW-1185">Reference proteome</keyword>
<dbReference type="SMART" id="SM00855">
    <property type="entry name" value="PGAM"/>
    <property type="match status" value="1"/>
</dbReference>
<name>A0A517LQ83_9PEZI</name>
<feature type="chain" id="PRO_5021905187" evidence="1">
    <location>
        <begin position="30"/>
        <end position="281"/>
    </location>
</feature>
<dbReference type="InterPro" id="IPR029033">
    <property type="entry name" value="His_PPase_superfam"/>
</dbReference>
<dbReference type="PANTHER" id="PTHR48100">
    <property type="entry name" value="BROAD-SPECIFICITY PHOSPHATASE YOR283W-RELATED"/>
    <property type="match status" value="1"/>
</dbReference>
<dbReference type="Proteomes" id="UP000316270">
    <property type="component" value="Chromosome 18"/>
</dbReference>
<dbReference type="GO" id="GO:0016791">
    <property type="term" value="F:phosphatase activity"/>
    <property type="evidence" value="ECO:0007669"/>
    <property type="project" value="TreeGrafter"/>
</dbReference>
<protein>
    <submittedName>
        <fullName evidence="2">Uncharacterized protein</fullName>
    </submittedName>
</protein>
<evidence type="ECO:0000313" key="3">
    <source>
        <dbReference type="Proteomes" id="UP000316270"/>
    </source>
</evidence>
<organism evidence="2 3">
    <name type="scientific">Venturia effusa</name>
    <dbReference type="NCBI Taxonomy" id="50376"/>
    <lineage>
        <taxon>Eukaryota</taxon>
        <taxon>Fungi</taxon>
        <taxon>Dikarya</taxon>
        <taxon>Ascomycota</taxon>
        <taxon>Pezizomycotina</taxon>
        <taxon>Dothideomycetes</taxon>
        <taxon>Pleosporomycetidae</taxon>
        <taxon>Venturiales</taxon>
        <taxon>Venturiaceae</taxon>
        <taxon>Venturia</taxon>
    </lineage>
</organism>
<dbReference type="Gene3D" id="3.40.50.1240">
    <property type="entry name" value="Phosphoglycerate mutase-like"/>
    <property type="match status" value="1"/>
</dbReference>
<keyword evidence="1" id="KW-0732">Signal</keyword>
<dbReference type="SUPFAM" id="SSF53254">
    <property type="entry name" value="Phosphoglycerate mutase-like"/>
    <property type="match status" value="1"/>
</dbReference>
<dbReference type="CDD" id="cd07067">
    <property type="entry name" value="HP_PGM_like"/>
    <property type="match status" value="1"/>
</dbReference>
<dbReference type="GO" id="GO:0005737">
    <property type="term" value="C:cytoplasm"/>
    <property type="evidence" value="ECO:0007669"/>
    <property type="project" value="TreeGrafter"/>
</dbReference>
<dbReference type="InterPro" id="IPR050275">
    <property type="entry name" value="PGM_Phosphatase"/>
</dbReference>
<dbReference type="AlphaFoldDB" id="A0A517LQ83"/>
<feature type="signal peptide" evidence="1">
    <location>
        <begin position="1"/>
        <end position="29"/>
    </location>
</feature>
<proteinExistence type="predicted"/>
<dbReference type="OrthoDB" id="496981at2759"/>
<reference evidence="2 3" key="1">
    <citation type="submission" date="2019-07" db="EMBL/GenBank/DDBJ databases">
        <title>Finished genome of Venturia effusa.</title>
        <authorList>
            <person name="Young C.A."/>
            <person name="Cox M.P."/>
            <person name="Ganley A.R.D."/>
            <person name="David W.J."/>
        </authorList>
    </citation>
    <scope>NUCLEOTIDE SEQUENCE [LARGE SCALE GENOMIC DNA]</scope>
    <source>
        <strain evidence="3">albino</strain>
    </source>
</reference>